<evidence type="ECO:0000256" key="1">
    <source>
        <dbReference type="ARBA" id="ARBA00004651"/>
    </source>
</evidence>
<comment type="subcellular location">
    <subcellularLocation>
        <location evidence="1">Cell membrane</location>
        <topology evidence="1">Multi-pass membrane protein</topology>
    </subcellularLocation>
</comment>
<evidence type="ECO:0000256" key="2">
    <source>
        <dbReference type="ARBA" id="ARBA00007400"/>
    </source>
</evidence>
<feature type="transmembrane region" description="Helical" evidence="7">
    <location>
        <begin position="317"/>
        <end position="337"/>
    </location>
</feature>
<keyword evidence="4 7" id="KW-0812">Transmembrane</keyword>
<feature type="transmembrane region" description="Helical" evidence="7">
    <location>
        <begin position="211"/>
        <end position="231"/>
    </location>
</feature>
<evidence type="ECO:0000256" key="6">
    <source>
        <dbReference type="ARBA" id="ARBA00023136"/>
    </source>
</evidence>
<evidence type="ECO:0000259" key="8">
    <source>
        <dbReference type="Pfam" id="PF01757"/>
    </source>
</evidence>
<name>A0A7K1T7X8_9ACTN</name>
<dbReference type="GO" id="GO:0009246">
    <property type="term" value="P:enterobacterial common antigen biosynthetic process"/>
    <property type="evidence" value="ECO:0007669"/>
    <property type="project" value="TreeGrafter"/>
</dbReference>
<dbReference type="Proteomes" id="UP000488839">
    <property type="component" value="Unassembled WGS sequence"/>
</dbReference>
<dbReference type="GO" id="GO:0005886">
    <property type="term" value="C:plasma membrane"/>
    <property type="evidence" value="ECO:0007669"/>
    <property type="project" value="UniProtKB-SubCell"/>
</dbReference>
<keyword evidence="5 7" id="KW-1133">Transmembrane helix</keyword>
<evidence type="ECO:0000256" key="5">
    <source>
        <dbReference type="ARBA" id="ARBA00022989"/>
    </source>
</evidence>
<comment type="similarity">
    <text evidence="2">Belongs to the acyltransferase 3 family.</text>
</comment>
<dbReference type="GO" id="GO:0016413">
    <property type="term" value="F:O-acetyltransferase activity"/>
    <property type="evidence" value="ECO:0007669"/>
    <property type="project" value="TreeGrafter"/>
</dbReference>
<feature type="transmembrane region" description="Helical" evidence="7">
    <location>
        <begin position="349"/>
        <end position="370"/>
    </location>
</feature>
<dbReference type="EMBL" id="WPOO01000026">
    <property type="protein sequence ID" value="MVN59737.1"/>
    <property type="molecule type" value="Genomic_DNA"/>
</dbReference>
<feature type="transmembrane region" description="Helical" evidence="7">
    <location>
        <begin position="168"/>
        <end position="189"/>
    </location>
</feature>
<feature type="transmembrane region" description="Helical" evidence="7">
    <location>
        <begin position="420"/>
        <end position="442"/>
    </location>
</feature>
<dbReference type="InterPro" id="IPR002656">
    <property type="entry name" value="Acyl_transf_3_dom"/>
</dbReference>
<protein>
    <submittedName>
        <fullName evidence="9">Acyltransferase family protein</fullName>
    </submittedName>
</protein>
<feature type="transmembrane region" description="Helical" evidence="7">
    <location>
        <begin position="129"/>
        <end position="152"/>
    </location>
</feature>
<organism evidence="9 10">
    <name type="scientific">Adlercreutzia rubneri</name>
    <dbReference type="NCBI Taxonomy" id="2916441"/>
    <lineage>
        <taxon>Bacteria</taxon>
        <taxon>Bacillati</taxon>
        <taxon>Actinomycetota</taxon>
        <taxon>Coriobacteriia</taxon>
        <taxon>Eggerthellales</taxon>
        <taxon>Eggerthellaceae</taxon>
        <taxon>Adlercreutzia</taxon>
    </lineage>
</organism>
<keyword evidence="9" id="KW-0012">Acyltransferase</keyword>
<feature type="transmembrane region" description="Helical" evidence="7">
    <location>
        <begin position="382"/>
        <end position="400"/>
    </location>
</feature>
<gene>
    <name evidence="9" type="ORF">GO707_10945</name>
</gene>
<feature type="domain" description="Acyltransferase 3" evidence="8">
    <location>
        <begin position="96"/>
        <end position="441"/>
    </location>
</feature>
<keyword evidence="10" id="KW-1185">Reference proteome</keyword>
<dbReference type="AlphaFoldDB" id="A0A7K1T7X8"/>
<keyword evidence="9" id="KW-0808">Transferase</keyword>
<dbReference type="PANTHER" id="PTHR40074:SF2">
    <property type="entry name" value="O-ACETYLTRANSFERASE WECH"/>
    <property type="match status" value="1"/>
</dbReference>
<feature type="transmembrane region" description="Helical" evidence="7">
    <location>
        <begin position="238"/>
        <end position="263"/>
    </location>
</feature>
<comment type="caution">
    <text evidence="9">The sequence shown here is derived from an EMBL/GenBank/DDBJ whole genome shotgun (WGS) entry which is preliminary data.</text>
</comment>
<feature type="transmembrane region" description="Helical" evidence="7">
    <location>
        <begin position="101"/>
        <end position="117"/>
    </location>
</feature>
<accession>A0A7K1T7X8</accession>
<evidence type="ECO:0000313" key="10">
    <source>
        <dbReference type="Proteomes" id="UP000488839"/>
    </source>
</evidence>
<keyword evidence="6 7" id="KW-0472">Membrane</keyword>
<dbReference type="PANTHER" id="PTHR40074">
    <property type="entry name" value="O-ACETYLTRANSFERASE WECH"/>
    <property type="match status" value="1"/>
</dbReference>
<evidence type="ECO:0000256" key="4">
    <source>
        <dbReference type="ARBA" id="ARBA00022692"/>
    </source>
</evidence>
<evidence type="ECO:0000256" key="3">
    <source>
        <dbReference type="ARBA" id="ARBA00022475"/>
    </source>
</evidence>
<keyword evidence="3" id="KW-1003">Cell membrane</keyword>
<evidence type="ECO:0000313" key="9">
    <source>
        <dbReference type="EMBL" id="MVN59737.1"/>
    </source>
</evidence>
<sequence>MLHFLSRYCMGKTSLGTWHRQIFRQATSTTSRSAICSRPAKRGMPTCELWFNRRNTPKGNEQRAAQEGNSMNEAERNLTSDLDAEVMPAPRRMPSIDFDEALAMFFVVLYHSHYYTTNFVEYGASAFPYYLLNGLLSTCVPMFFLVNGYLLFRKELNLRKHIIKTVRLTVVTIIWSFIIPVVLCPITGYEPTIKELLSWGWYRTMGWNDQLWFIGALVCIYIFFPILKVAYDKYRPAFLFFAAVCAIMTFGVVLLNQVISVALCGLFNRGSLFDFNYFASFDPFRGIHGYSFVYFCLGGLLWDKRGALLKRAPNKRVALAVATLVISSALLAAWGWLASSVNGKLFDTVYHGYDTVFVLANTLALFVLGLSYQGKAKTPHRFILAVSQNTLGILYVHNMVRVTLNLLVDSSGALTQLCSNLIGSAFYALIILSISLGIVCILKKTPVLKQLV</sequence>
<reference evidence="9 10" key="1">
    <citation type="submission" date="2019-11" db="EMBL/GenBank/DDBJ databases">
        <title>Whole genome shotgun sequencing (WGS) data from Adlercreutzia equolifaciens ResAG-91, Eggerthella lenta MRI-F36, MRI-F37, MRI-F40, ResAG-49, ResAG-88, ResAG-121, ResAG-145, and Gordonibacter sp. ResAG-5, ResAG-26, ResAG-43, ResAG-50, ResAG-59.</title>
        <authorList>
            <person name="Stoll D.A."/>
            <person name="Danylec N."/>
            <person name="Franz C.M.A.P."/>
            <person name="Huch M."/>
        </authorList>
    </citation>
    <scope>NUCLEOTIDE SEQUENCE [LARGE SCALE GENOMIC DNA]</scope>
    <source>
        <strain evidence="9 10">ResAG-91</strain>
    </source>
</reference>
<proteinExistence type="inferred from homology"/>
<dbReference type="Pfam" id="PF01757">
    <property type="entry name" value="Acyl_transf_3"/>
    <property type="match status" value="1"/>
</dbReference>
<evidence type="ECO:0000256" key="7">
    <source>
        <dbReference type="SAM" id="Phobius"/>
    </source>
</evidence>
<feature type="transmembrane region" description="Helical" evidence="7">
    <location>
        <begin position="283"/>
        <end position="302"/>
    </location>
</feature>